<feature type="non-terminal residue" evidence="1">
    <location>
        <position position="1"/>
    </location>
</feature>
<comment type="caution">
    <text evidence="1">The sequence shown here is derived from an EMBL/GenBank/DDBJ whole genome shotgun (WGS) entry which is preliminary data.</text>
</comment>
<protein>
    <submittedName>
        <fullName evidence="1">Uncharacterized protein</fullName>
    </submittedName>
</protein>
<gene>
    <name evidence="1" type="ORF">QBC36DRAFT_193573</name>
</gene>
<dbReference type="AlphaFoldDB" id="A0AAN6W433"/>
<dbReference type="Proteomes" id="UP001302321">
    <property type="component" value="Unassembled WGS sequence"/>
</dbReference>
<proteinExistence type="predicted"/>
<dbReference type="EMBL" id="MU866312">
    <property type="protein sequence ID" value="KAK4173911.1"/>
    <property type="molecule type" value="Genomic_DNA"/>
</dbReference>
<reference evidence="1" key="1">
    <citation type="journal article" date="2023" name="Mol. Phylogenet. Evol.">
        <title>Genome-scale phylogeny and comparative genomics of the fungal order Sordariales.</title>
        <authorList>
            <person name="Hensen N."/>
            <person name="Bonometti L."/>
            <person name="Westerberg I."/>
            <person name="Brannstrom I.O."/>
            <person name="Guillou S."/>
            <person name="Cros-Aarteil S."/>
            <person name="Calhoun S."/>
            <person name="Haridas S."/>
            <person name="Kuo A."/>
            <person name="Mondo S."/>
            <person name="Pangilinan J."/>
            <person name="Riley R."/>
            <person name="LaButti K."/>
            <person name="Andreopoulos B."/>
            <person name="Lipzen A."/>
            <person name="Chen C."/>
            <person name="Yan M."/>
            <person name="Daum C."/>
            <person name="Ng V."/>
            <person name="Clum A."/>
            <person name="Steindorff A."/>
            <person name="Ohm R.A."/>
            <person name="Martin F."/>
            <person name="Silar P."/>
            <person name="Natvig D.O."/>
            <person name="Lalanne C."/>
            <person name="Gautier V."/>
            <person name="Ament-Velasquez S.L."/>
            <person name="Kruys A."/>
            <person name="Hutchinson M.I."/>
            <person name="Powell A.J."/>
            <person name="Barry K."/>
            <person name="Miller A.N."/>
            <person name="Grigoriev I.V."/>
            <person name="Debuchy R."/>
            <person name="Gladieux P."/>
            <person name="Hiltunen Thoren M."/>
            <person name="Johannesson H."/>
        </authorList>
    </citation>
    <scope>NUCLEOTIDE SEQUENCE</scope>
    <source>
        <strain evidence="1">CBS 892.96</strain>
    </source>
</reference>
<name>A0AAN6W433_9PEZI</name>
<sequence length="86" mass="9813">IFGPTGIPSLEVVAFGDFAHDRNRWILHNLFVCRSNTSAKKYRVFDARDKTNEHGWIDTGCKYKNMLESCPAALLVDSWLGERARV</sequence>
<accession>A0AAN6W433</accession>
<organism evidence="1 2">
    <name type="scientific">Triangularia setosa</name>
    <dbReference type="NCBI Taxonomy" id="2587417"/>
    <lineage>
        <taxon>Eukaryota</taxon>
        <taxon>Fungi</taxon>
        <taxon>Dikarya</taxon>
        <taxon>Ascomycota</taxon>
        <taxon>Pezizomycotina</taxon>
        <taxon>Sordariomycetes</taxon>
        <taxon>Sordariomycetidae</taxon>
        <taxon>Sordariales</taxon>
        <taxon>Podosporaceae</taxon>
        <taxon>Triangularia</taxon>
    </lineage>
</organism>
<evidence type="ECO:0000313" key="2">
    <source>
        <dbReference type="Proteomes" id="UP001302321"/>
    </source>
</evidence>
<reference evidence="1" key="2">
    <citation type="submission" date="2023-05" db="EMBL/GenBank/DDBJ databases">
        <authorList>
            <consortium name="Lawrence Berkeley National Laboratory"/>
            <person name="Steindorff A."/>
            <person name="Hensen N."/>
            <person name="Bonometti L."/>
            <person name="Westerberg I."/>
            <person name="Brannstrom I.O."/>
            <person name="Guillou S."/>
            <person name="Cros-Aarteil S."/>
            <person name="Calhoun S."/>
            <person name="Haridas S."/>
            <person name="Kuo A."/>
            <person name="Mondo S."/>
            <person name="Pangilinan J."/>
            <person name="Riley R."/>
            <person name="Labutti K."/>
            <person name="Andreopoulos B."/>
            <person name="Lipzen A."/>
            <person name="Chen C."/>
            <person name="Yanf M."/>
            <person name="Daum C."/>
            <person name="Ng V."/>
            <person name="Clum A."/>
            <person name="Ohm R."/>
            <person name="Martin F."/>
            <person name="Silar P."/>
            <person name="Natvig D."/>
            <person name="Lalanne C."/>
            <person name="Gautier V."/>
            <person name="Ament-Velasquez S.L."/>
            <person name="Kruys A."/>
            <person name="Hutchinson M.I."/>
            <person name="Powell A.J."/>
            <person name="Barry K."/>
            <person name="Miller A.N."/>
            <person name="Grigoriev I.V."/>
            <person name="Debuchy R."/>
            <person name="Gladieux P."/>
            <person name="Thoren M.H."/>
            <person name="Johannesson H."/>
        </authorList>
    </citation>
    <scope>NUCLEOTIDE SEQUENCE</scope>
    <source>
        <strain evidence="1">CBS 892.96</strain>
    </source>
</reference>
<keyword evidence="2" id="KW-1185">Reference proteome</keyword>
<evidence type="ECO:0000313" key="1">
    <source>
        <dbReference type="EMBL" id="KAK4173911.1"/>
    </source>
</evidence>